<sequence length="92" mass="10095">MKHCSKGHNNPDDAVFCAECGEKLDQRTSELREPADLETTPTHHESKSYTTNSTGFWGNLLVIGVLIVVGYFVLGAVIKVIETIGVIFAIIF</sequence>
<name>A0ABX2AVG8_9BACT</name>
<evidence type="ECO:0000256" key="1">
    <source>
        <dbReference type="SAM" id="MobiDB-lite"/>
    </source>
</evidence>
<gene>
    <name evidence="3" type="ORF">HPS55_03500</name>
</gene>
<proteinExistence type="predicted"/>
<feature type="transmembrane region" description="Helical" evidence="2">
    <location>
        <begin position="56"/>
        <end position="78"/>
    </location>
</feature>
<accession>A0ABX2AVG8</accession>
<reference evidence="3 4" key="1">
    <citation type="submission" date="2020-05" db="EMBL/GenBank/DDBJ databases">
        <title>Distinct polysaccharide utilization as determinants for interspecies competition between intestinal Prevotella spp.</title>
        <authorList>
            <person name="Galvez E.J.C."/>
            <person name="Iljazovic A."/>
            <person name="Strowig T."/>
        </authorList>
    </citation>
    <scope>NUCLEOTIDE SEQUENCE [LARGE SCALE GENOMIC DNA]</scope>
    <source>
        <strain evidence="3 4">PROD</strain>
    </source>
</reference>
<dbReference type="Proteomes" id="UP001193734">
    <property type="component" value="Unassembled WGS sequence"/>
</dbReference>
<dbReference type="RefSeq" id="WP_172176539.1">
    <property type="nucleotide sequence ID" value="NZ_CASGIA010000021.1"/>
</dbReference>
<evidence type="ECO:0008006" key="5">
    <source>
        <dbReference type="Google" id="ProtNLM"/>
    </source>
</evidence>
<feature type="compositionally biased region" description="Basic and acidic residues" evidence="1">
    <location>
        <begin position="28"/>
        <end position="47"/>
    </location>
</feature>
<dbReference type="EMBL" id="JABKKE010000004">
    <property type="protein sequence ID" value="NPE13397.1"/>
    <property type="molecule type" value="Genomic_DNA"/>
</dbReference>
<evidence type="ECO:0000313" key="3">
    <source>
        <dbReference type="EMBL" id="NPE13397.1"/>
    </source>
</evidence>
<feature type="region of interest" description="Disordered" evidence="1">
    <location>
        <begin position="28"/>
        <end position="52"/>
    </location>
</feature>
<protein>
    <recommendedName>
        <fullName evidence="5">Zinc-ribbon domain-containing protein</fullName>
    </recommendedName>
</protein>
<organism evidence="3 4">
    <name type="scientific">Xylanibacter rodentium</name>
    <dbReference type="NCBI Taxonomy" id="2736289"/>
    <lineage>
        <taxon>Bacteria</taxon>
        <taxon>Pseudomonadati</taxon>
        <taxon>Bacteroidota</taxon>
        <taxon>Bacteroidia</taxon>
        <taxon>Bacteroidales</taxon>
        <taxon>Prevotellaceae</taxon>
        <taxon>Xylanibacter</taxon>
    </lineage>
</organism>
<evidence type="ECO:0000313" key="4">
    <source>
        <dbReference type="Proteomes" id="UP001193734"/>
    </source>
</evidence>
<dbReference type="GeneID" id="82156823"/>
<keyword evidence="2" id="KW-1133">Transmembrane helix</keyword>
<comment type="caution">
    <text evidence="3">The sequence shown here is derived from an EMBL/GenBank/DDBJ whole genome shotgun (WGS) entry which is preliminary data.</text>
</comment>
<keyword evidence="2" id="KW-0812">Transmembrane</keyword>
<keyword evidence="4" id="KW-1185">Reference proteome</keyword>
<evidence type="ECO:0000256" key="2">
    <source>
        <dbReference type="SAM" id="Phobius"/>
    </source>
</evidence>
<keyword evidence="2" id="KW-0472">Membrane</keyword>